<dbReference type="SMART" id="SM01067">
    <property type="entry name" value="CBM_3"/>
    <property type="match status" value="1"/>
</dbReference>
<gene>
    <name evidence="4" type="ORF">DFQ01_10753</name>
</gene>
<dbReference type="InterPro" id="IPR034641">
    <property type="entry name" value="RGL11"/>
</dbReference>
<dbReference type="InterPro" id="IPR036966">
    <property type="entry name" value="CBM3_sf"/>
</dbReference>
<dbReference type="CDD" id="cd10318">
    <property type="entry name" value="RGL11"/>
    <property type="match status" value="1"/>
</dbReference>
<dbReference type="PROSITE" id="PS51172">
    <property type="entry name" value="CBM3"/>
    <property type="match status" value="1"/>
</dbReference>
<accession>A0A2V2YU95</accession>
<organism evidence="4 5">
    <name type="scientific">Paenibacillus cellulosilyticus</name>
    <dbReference type="NCBI Taxonomy" id="375489"/>
    <lineage>
        <taxon>Bacteria</taxon>
        <taxon>Bacillati</taxon>
        <taxon>Bacillota</taxon>
        <taxon>Bacilli</taxon>
        <taxon>Bacillales</taxon>
        <taxon>Paenibacillaceae</taxon>
        <taxon>Paenibacillus</taxon>
    </lineage>
</organism>
<reference evidence="4 5" key="1">
    <citation type="submission" date="2018-05" db="EMBL/GenBank/DDBJ databases">
        <title>Genomic Encyclopedia of Type Strains, Phase III (KMG-III): the genomes of soil and plant-associated and newly described type strains.</title>
        <authorList>
            <person name="Whitman W."/>
        </authorList>
    </citation>
    <scope>NUCLEOTIDE SEQUENCE [LARGE SCALE GENOMIC DNA]</scope>
    <source>
        <strain evidence="4 5">CECT 5696</strain>
    </source>
</reference>
<dbReference type="Gene3D" id="2.60.40.710">
    <property type="entry name" value="Endoglucanase-like"/>
    <property type="match status" value="1"/>
</dbReference>
<dbReference type="SUPFAM" id="SSF69318">
    <property type="entry name" value="Integrin alpha N-terminal domain"/>
    <property type="match status" value="1"/>
</dbReference>
<sequence>MFRSMSTTWHKPMRKLMTAAMAALIALPLLPQHPDSAYAASARQMEFLNRGLVAVKVSNGVYLSWRLLGTEAASTSFNVYRNGTLITSTPITNSTNYVDTAGTASNTYTVAAVVNSAVQAQSTSASVWSNNYKDIPIQKPAGGTTPDGVSYTYSANDASVGDLDGDGDYEIVLKWDPSNSKDNSQSGYTGNVYLDAYELDGTRLWRIDLGKNIRAGAHYTQFLVYDLDGDGKAEVVCKTADGTTDGTGTVIGSSTADYRNSSGYVLSGSEYLTVFAGSNGKILNTSSYEPARGTVSSWGDSYGNRVDRFLAGVAYLDGVRPSFIMARGYYTRTVLVAYDWRDGTLTKRWTFDSSTSGNSSYAGQGNHQLSIADVDSDGKDEIIYGAMALNDDGSKQYTTGLGHGDALHVGDLNPDRPGLEVFDVHESTSATYGAEVHDAATGEILWGQYTGTDTGRGLSADIDPRYKGEEQWASGVGVHSVTGTTITSSTPSINFAIWWDGDLLRELLDHTYDSSISAGVGKIDKWDYTNSKSTNLLTATGTLSNNTTKGTPSLQADLLGDWREEVIWRTTDSSALRLYTTTAVTTYKLPTLMHDAVYRLGVAWQNVAYNQPPHTSFYLGDSMATPAQPNIYTVGGTTTPVVTVPGSFTVTGTAGTAQATLSWTASSDAVSYKVQRSTSSSSGFADLSGSLTALTYTDTTAAGGTTYYYRVVATNTSGTTTSNTVSVTPTSASTGGGTTTGLAVQYRPNDTDTANSSAAPQFMITNSGTSAVDMSTLKVRYYFTKDNATAFNFFCDWAQIGSDNVQAQFVSMPTATATADTYLELTFKSGAGSIAAGGNSGQIQTRFSKTDWSNFSESNDYSFSTASTSFVNNSKVTLYVNGTLAWGVEPS</sequence>
<keyword evidence="1" id="KW-0732">Signal</keyword>
<protein>
    <submittedName>
        <fullName evidence="4">Fibronectin type 3 domain-containing protein</fullName>
    </submittedName>
</protein>
<dbReference type="InterPro" id="IPR041624">
    <property type="entry name" value="RGI_lyase"/>
</dbReference>
<dbReference type="InterPro" id="IPR036116">
    <property type="entry name" value="FN3_sf"/>
</dbReference>
<dbReference type="AlphaFoldDB" id="A0A2V2YU95"/>
<dbReference type="Pfam" id="PF18370">
    <property type="entry name" value="RGI_lyase"/>
    <property type="match status" value="1"/>
</dbReference>
<dbReference type="InterPro" id="IPR001956">
    <property type="entry name" value="CBM3"/>
</dbReference>
<dbReference type="InterPro" id="IPR008965">
    <property type="entry name" value="CBM2/CBM3_carb-bd_dom_sf"/>
</dbReference>
<dbReference type="PANTHER" id="PTHR43118:SF1">
    <property type="entry name" value="RHAMNOGALACTURONAN LYASE (EUROFUNG)"/>
    <property type="match status" value="1"/>
</dbReference>
<dbReference type="SUPFAM" id="SSF49384">
    <property type="entry name" value="Carbohydrate-binding domain"/>
    <property type="match status" value="1"/>
</dbReference>
<feature type="signal peptide" evidence="1">
    <location>
        <begin position="1"/>
        <end position="39"/>
    </location>
</feature>
<dbReference type="GO" id="GO:0005975">
    <property type="term" value="P:carbohydrate metabolic process"/>
    <property type="evidence" value="ECO:0007669"/>
    <property type="project" value="InterPro"/>
</dbReference>
<keyword evidence="5" id="KW-1185">Reference proteome</keyword>
<dbReference type="Gene3D" id="2.60.40.10">
    <property type="entry name" value="Immunoglobulins"/>
    <property type="match status" value="2"/>
</dbReference>
<dbReference type="Proteomes" id="UP000246635">
    <property type="component" value="Unassembled WGS sequence"/>
</dbReference>
<feature type="domain" description="CBM3" evidence="3">
    <location>
        <begin position="738"/>
        <end position="891"/>
    </location>
</feature>
<comment type="caution">
    <text evidence="4">The sequence shown here is derived from an EMBL/GenBank/DDBJ whole genome shotgun (WGS) entry which is preliminary data.</text>
</comment>
<dbReference type="InterPro" id="IPR049366">
    <property type="entry name" value="RGL11_C"/>
</dbReference>
<feature type="domain" description="Fibronectin type-III" evidence="2">
    <location>
        <begin position="644"/>
        <end position="733"/>
    </location>
</feature>
<name>A0A2V2YU95_9BACL</name>
<dbReference type="SUPFAM" id="SSF49265">
    <property type="entry name" value="Fibronectin type III"/>
    <property type="match status" value="1"/>
</dbReference>
<dbReference type="PROSITE" id="PS50853">
    <property type="entry name" value="FN3"/>
    <property type="match status" value="1"/>
</dbReference>
<dbReference type="Pfam" id="PF00942">
    <property type="entry name" value="CBM_3"/>
    <property type="match status" value="1"/>
</dbReference>
<evidence type="ECO:0000259" key="2">
    <source>
        <dbReference type="PROSITE" id="PS50853"/>
    </source>
</evidence>
<evidence type="ECO:0000259" key="3">
    <source>
        <dbReference type="PROSITE" id="PS51172"/>
    </source>
</evidence>
<dbReference type="InterPro" id="IPR013783">
    <property type="entry name" value="Ig-like_fold"/>
</dbReference>
<dbReference type="OrthoDB" id="9802318at2"/>
<dbReference type="InterPro" id="IPR003961">
    <property type="entry name" value="FN3_dom"/>
</dbReference>
<evidence type="ECO:0000313" key="4">
    <source>
        <dbReference type="EMBL" id="PWW03158.1"/>
    </source>
</evidence>
<dbReference type="GO" id="GO:0030248">
    <property type="term" value="F:cellulose binding"/>
    <property type="evidence" value="ECO:0007669"/>
    <property type="project" value="InterPro"/>
</dbReference>
<evidence type="ECO:0000256" key="1">
    <source>
        <dbReference type="SAM" id="SignalP"/>
    </source>
</evidence>
<dbReference type="EMBL" id="QGTQ01000007">
    <property type="protein sequence ID" value="PWW03158.1"/>
    <property type="molecule type" value="Genomic_DNA"/>
</dbReference>
<dbReference type="InterPro" id="IPR028994">
    <property type="entry name" value="Integrin_alpha_N"/>
</dbReference>
<evidence type="ECO:0000313" key="5">
    <source>
        <dbReference type="Proteomes" id="UP000246635"/>
    </source>
</evidence>
<proteinExistence type="predicted"/>
<dbReference type="Pfam" id="PF21348">
    <property type="entry name" value="RGL11_C"/>
    <property type="match status" value="1"/>
</dbReference>
<feature type="chain" id="PRO_5016120136" evidence="1">
    <location>
        <begin position="40"/>
        <end position="891"/>
    </location>
</feature>
<dbReference type="PANTHER" id="PTHR43118">
    <property type="entry name" value="RHAMNOGALACTURONAN LYASE (EUROFUNG)"/>
    <property type="match status" value="1"/>
</dbReference>